<dbReference type="SUPFAM" id="SSF53098">
    <property type="entry name" value="Ribonuclease H-like"/>
    <property type="match status" value="1"/>
</dbReference>
<evidence type="ECO:0000313" key="3">
    <source>
        <dbReference type="Proteomes" id="UP000002408"/>
    </source>
</evidence>
<dbReference type="InterPro" id="IPR002559">
    <property type="entry name" value="Transposase_11"/>
</dbReference>
<evidence type="ECO:0000259" key="1">
    <source>
        <dbReference type="Pfam" id="PF01609"/>
    </source>
</evidence>
<dbReference type="PANTHER" id="PTHR33252:SF2">
    <property type="entry name" value="TRANSPOSASE IS4-LIKE DOMAIN-CONTAINING PROTEIN"/>
    <property type="match status" value="1"/>
</dbReference>
<accession>A7I675</accession>
<organism evidence="2 3">
    <name type="scientific">Methanoregula boonei (strain DSM 21154 / JCM 14090 / 6A8)</name>
    <dbReference type="NCBI Taxonomy" id="456442"/>
    <lineage>
        <taxon>Archaea</taxon>
        <taxon>Methanobacteriati</taxon>
        <taxon>Methanobacteriota</taxon>
        <taxon>Stenosarchaea group</taxon>
        <taxon>Methanomicrobia</taxon>
        <taxon>Methanomicrobiales</taxon>
        <taxon>Methanoregulaceae</taxon>
        <taxon>Methanoregula</taxon>
    </lineage>
</organism>
<gene>
    <name evidence="2" type="ordered locus">Mboo_0718</name>
</gene>
<dbReference type="GO" id="GO:0004803">
    <property type="term" value="F:transposase activity"/>
    <property type="evidence" value="ECO:0007669"/>
    <property type="project" value="InterPro"/>
</dbReference>
<evidence type="ECO:0000313" key="2">
    <source>
        <dbReference type="EMBL" id="ABS55236.1"/>
    </source>
</evidence>
<protein>
    <submittedName>
        <fullName evidence="2">Transposase, IS4 family protein</fullName>
    </submittedName>
</protein>
<dbReference type="Pfam" id="PF01609">
    <property type="entry name" value="DDE_Tnp_1"/>
    <property type="match status" value="1"/>
</dbReference>
<dbReference type="EMBL" id="CP000780">
    <property type="protein sequence ID" value="ABS55236.1"/>
    <property type="molecule type" value="Genomic_DNA"/>
</dbReference>
<dbReference type="PANTHER" id="PTHR33252">
    <property type="entry name" value="THIRD ORF IN TRANSPOSON ISC1160"/>
    <property type="match status" value="1"/>
</dbReference>
<dbReference type="HOGENOM" id="CLU_025426_1_0_2"/>
<dbReference type="Proteomes" id="UP000002408">
    <property type="component" value="Chromosome"/>
</dbReference>
<dbReference type="KEGG" id="mbn:Mboo_0718"/>
<proteinExistence type="predicted"/>
<dbReference type="GO" id="GO:0003677">
    <property type="term" value="F:DNA binding"/>
    <property type="evidence" value="ECO:0007669"/>
    <property type="project" value="InterPro"/>
</dbReference>
<dbReference type="AlphaFoldDB" id="A7I675"/>
<keyword evidence="3" id="KW-1185">Reference proteome</keyword>
<sequence>MEEFGVNCGRQRKPTTRQLVAKTMPLVKKYLDGRLNLKIKANCRYSQNTYLKLLVHTAINKNYAEGGSADFKHKCNLDGMIYGFEPFIKNCPDGDTLLYHIKKFNDDELYPVFDSINEGIVQQAIRAGTIPPMVTVAIDCTDVPYYGKKTDPMVVGKKPEKGTNYSHRYASITIVEGGLRYTLKTLAVSKHVLISDVVSALLLDASKLVKISHVLLDRGFYTVDVITVLKKHDYKFVIPGKMTPPIVDLIRKQDVPAIKRHKIGTRSKFVYANLVVVNDTEGKKCAFITNIEDFNAATALCKTADEIFKVGSPQYSKRWGIETTYRVTKHDFLAKTTSKNPVVRLFYMLLAVCLYNLWQLANMRLPESPVQKVKKYELPARIFGAIVLGCLRMFDSGPPKWLIAPYSGSGTTVAG</sequence>
<reference evidence="3" key="1">
    <citation type="journal article" date="2015" name="Microbiology">
        <title>Genome of Methanoregula boonei 6A8 reveals adaptations to oligotrophic peatland environments.</title>
        <authorList>
            <person name="Braeuer S."/>
            <person name="Cadillo-Quiroz H."/>
            <person name="Kyrpides N."/>
            <person name="Woyke T."/>
            <person name="Goodwin L."/>
            <person name="Detter C."/>
            <person name="Podell S."/>
            <person name="Yavitt J.B."/>
            <person name="Zinder S.H."/>
        </authorList>
    </citation>
    <scope>NUCLEOTIDE SEQUENCE [LARGE SCALE GENOMIC DNA]</scope>
    <source>
        <strain evidence="3">DSM 21154 / JCM 14090 / 6A8</strain>
    </source>
</reference>
<name>A7I675_METB6</name>
<dbReference type="eggNOG" id="arCOG03902">
    <property type="taxonomic scope" value="Archaea"/>
</dbReference>
<dbReference type="GO" id="GO:0006313">
    <property type="term" value="P:DNA transposition"/>
    <property type="evidence" value="ECO:0007669"/>
    <property type="project" value="InterPro"/>
</dbReference>
<feature type="domain" description="Transposase IS4-like" evidence="1">
    <location>
        <begin position="134"/>
        <end position="357"/>
    </location>
</feature>
<dbReference type="InterPro" id="IPR012337">
    <property type="entry name" value="RNaseH-like_sf"/>
</dbReference>